<feature type="transmembrane region" description="Helical" evidence="7">
    <location>
        <begin position="276"/>
        <end position="292"/>
    </location>
</feature>
<comment type="caution">
    <text evidence="9">The sequence shown here is derived from an EMBL/GenBank/DDBJ whole genome shotgun (WGS) entry which is preliminary data.</text>
</comment>
<evidence type="ECO:0000256" key="7">
    <source>
        <dbReference type="SAM" id="Phobius"/>
    </source>
</evidence>
<dbReference type="PATRIC" id="fig|1300222.3.peg.489"/>
<keyword evidence="4 7" id="KW-0812">Transmembrane</keyword>
<feature type="domain" description="EamA" evidence="8">
    <location>
        <begin position="6"/>
        <end position="143"/>
    </location>
</feature>
<evidence type="ECO:0000313" key="10">
    <source>
        <dbReference type="Proteomes" id="UP000012081"/>
    </source>
</evidence>
<dbReference type="Gene3D" id="1.10.3730.20">
    <property type="match status" value="1"/>
</dbReference>
<accession>M8DL74</accession>
<dbReference type="PANTHER" id="PTHR32322:SF18">
    <property type="entry name" value="S-ADENOSYLMETHIONINE_S-ADENOSYLHOMOCYSTEINE TRANSPORTER"/>
    <property type="match status" value="1"/>
</dbReference>
<comment type="similarity">
    <text evidence="2">Belongs to the EamA transporter family.</text>
</comment>
<keyword evidence="5 7" id="KW-1133">Transmembrane helix</keyword>
<feature type="transmembrane region" description="Helical" evidence="7">
    <location>
        <begin position="218"/>
        <end position="239"/>
    </location>
</feature>
<proteinExistence type="inferred from homology"/>
<dbReference type="RefSeq" id="WP_003386153.1">
    <property type="nucleotide sequence ID" value="NZ_APBN01000001.1"/>
</dbReference>
<feature type="domain" description="EamA" evidence="8">
    <location>
        <begin position="155"/>
        <end position="291"/>
    </location>
</feature>
<keyword evidence="3" id="KW-1003">Cell membrane</keyword>
<keyword evidence="6 7" id="KW-0472">Membrane</keyword>
<dbReference type="GeneID" id="89499227"/>
<organism evidence="9 10">
    <name type="scientific">Brevibacillus borstelensis AK1</name>
    <dbReference type="NCBI Taxonomy" id="1300222"/>
    <lineage>
        <taxon>Bacteria</taxon>
        <taxon>Bacillati</taxon>
        <taxon>Bacillota</taxon>
        <taxon>Bacilli</taxon>
        <taxon>Bacillales</taxon>
        <taxon>Paenibacillaceae</taxon>
        <taxon>Brevibacillus</taxon>
    </lineage>
</organism>
<dbReference type="Pfam" id="PF00892">
    <property type="entry name" value="EamA"/>
    <property type="match status" value="2"/>
</dbReference>
<protein>
    <submittedName>
        <fullName evidence="9">DMT family permease</fullName>
    </submittedName>
</protein>
<dbReference type="Proteomes" id="UP000012081">
    <property type="component" value="Unassembled WGS sequence"/>
</dbReference>
<reference evidence="9 10" key="1">
    <citation type="submission" date="2013-03" db="EMBL/GenBank/DDBJ databases">
        <title>Assembly of a new bacterial strain Brevibacillus borstelensis AK1.</title>
        <authorList>
            <person name="Rajan I."/>
            <person name="PoliReddy D."/>
            <person name="Sugumar T."/>
            <person name="Rathinam K."/>
            <person name="Alqarawi S."/>
            <person name="Khalil A.B."/>
            <person name="Sivakumar N."/>
        </authorList>
    </citation>
    <scope>NUCLEOTIDE SEQUENCE [LARGE SCALE GENOMIC DNA]</scope>
    <source>
        <strain evidence="9 10">AK1</strain>
    </source>
</reference>
<evidence type="ECO:0000256" key="4">
    <source>
        <dbReference type="ARBA" id="ARBA00022692"/>
    </source>
</evidence>
<feature type="transmembrane region" description="Helical" evidence="7">
    <location>
        <begin position="7"/>
        <end position="26"/>
    </location>
</feature>
<feature type="transmembrane region" description="Helical" evidence="7">
    <location>
        <begin position="251"/>
        <end position="270"/>
    </location>
</feature>
<dbReference type="PANTHER" id="PTHR32322">
    <property type="entry name" value="INNER MEMBRANE TRANSPORTER"/>
    <property type="match status" value="1"/>
</dbReference>
<feature type="transmembrane region" description="Helical" evidence="7">
    <location>
        <begin position="71"/>
        <end position="92"/>
    </location>
</feature>
<feature type="transmembrane region" description="Helical" evidence="7">
    <location>
        <begin position="98"/>
        <end position="119"/>
    </location>
</feature>
<feature type="transmembrane region" description="Helical" evidence="7">
    <location>
        <begin position="126"/>
        <end position="144"/>
    </location>
</feature>
<dbReference type="OrthoDB" id="9805239at2"/>
<evidence type="ECO:0000256" key="3">
    <source>
        <dbReference type="ARBA" id="ARBA00022475"/>
    </source>
</evidence>
<dbReference type="InterPro" id="IPR037185">
    <property type="entry name" value="EmrE-like"/>
</dbReference>
<name>M8DL74_9BACL</name>
<comment type="subcellular location">
    <subcellularLocation>
        <location evidence="1">Cell membrane</location>
        <topology evidence="1">Multi-pass membrane protein</topology>
    </subcellularLocation>
</comment>
<sequence length="311" mass="34106">MKQASWMLLGAVFLWGLTVVPVKWAMETLHPFSLMCMRLLTAGLILFFFAKRNAKARRHAGAQQEGLIIPWKRMAMLSFTGVAGYFLCNFSGMSLTSGVHASMIAAMLPLFTLSLAALYLKERVTISQWLGLLIGMAGVLMITLQSQSKASFSVLGDLLVLAGEFVFAIYVIQQKRPAGEEKMPSEWFTCLTLLIGGIMVIPFALAEVWMYGPPVFNGKTFACFLFLTLGCTVCAYSLWNQALKTVSAARAGIYLNATPLINVATAILFLHEPLTAMTVLGGFLVLIGVAWAERNKQRNSPAEPFLESKSL</sequence>
<feature type="transmembrane region" description="Helical" evidence="7">
    <location>
        <begin position="184"/>
        <end position="206"/>
    </location>
</feature>
<dbReference type="STRING" id="1300222.I532_02350"/>
<evidence type="ECO:0000313" key="9">
    <source>
        <dbReference type="EMBL" id="EMT54408.1"/>
    </source>
</evidence>
<dbReference type="InterPro" id="IPR050638">
    <property type="entry name" value="AA-Vitamin_Transporters"/>
</dbReference>
<evidence type="ECO:0000259" key="8">
    <source>
        <dbReference type="Pfam" id="PF00892"/>
    </source>
</evidence>
<evidence type="ECO:0000256" key="6">
    <source>
        <dbReference type="ARBA" id="ARBA00023136"/>
    </source>
</evidence>
<dbReference type="GO" id="GO:0005886">
    <property type="term" value="C:plasma membrane"/>
    <property type="evidence" value="ECO:0007669"/>
    <property type="project" value="UniProtKB-SubCell"/>
</dbReference>
<evidence type="ECO:0000256" key="1">
    <source>
        <dbReference type="ARBA" id="ARBA00004651"/>
    </source>
</evidence>
<feature type="transmembrane region" description="Helical" evidence="7">
    <location>
        <begin position="150"/>
        <end position="172"/>
    </location>
</feature>
<dbReference type="AlphaFoldDB" id="M8DL74"/>
<dbReference type="SUPFAM" id="SSF103481">
    <property type="entry name" value="Multidrug resistance efflux transporter EmrE"/>
    <property type="match status" value="2"/>
</dbReference>
<gene>
    <name evidence="9" type="ORF">I532_02350</name>
</gene>
<feature type="transmembrane region" description="Helical" evidence="7">
    <location>
        <begin position="32"/>
        <end position="50"/>
    </location>
</feature>
<evidence type="ECO:0000256" key="2">
    <source>
        <dbReference type="ARBA" id="ARBA00007362"/>
    </source>
</evidence>
<keyword evidence="10" id="KW-1185">Reference proteome</keyword>
<dbReference type="InterPro" id="IPR000620">
    <property type="entry name" value="EamA_dom"/>
</dbReference>
<evidence type="ECO:0000256" key="5">
    <source>
        <dbReference type="ARBA" id="ARBA00022989"/>
    </source>
</evidence>
<dbReference type="EMBL" id="APBN01000001">
    <property type="protein sequence ID" value="EMT54408.1"/>
    <property type="molecule type" value="Genomic_DNA"/>
</dbReference>